<dbReference type="GO" id="GO:0016810">
    <property type="term" value="F:hydrolase activity, acting on carbon-nitrogen (but not peptide) bonds"/>
    <property type="evidence" value="ECO:0007669"/>
    <property type="project" value="InterPro"/>
</dbReference>
<gene>
    <name evidence="1" type="ORF">GCM10011487_15930</name>
</gene>
<comment type="caution">
    <text evidence="1">The sequence shown here is derived from an EMBL/GenBank/DDBJ whole genome shotgun (WGS) entry which is preliminary data.</text>
</comment>
<sequence>MRLSTLLKALHDAGVIVLPGTDALAGYQLHHELELYARAGIAPGKYADMLLIDGKPTRDMQDIRRIKSGRIYDPAAIERALGIESRR</sequence>
<dbReference type="Gene3D" id="2.30.40.10">
    <property type="entry name" value="Urease, subunit C, domain 1"/>
    <property type="match status" value="1"/>
</dbReference>
<dbReference type="AlphaFoldDB" id="A0A829Y9B0"/>
<dbReference type="InterPro" id="IPR011059">
    <property type="entry name" value="Metal-dep_hydrolase_composite"/>
</dbReference>
<dbReference type="SUPFAM" id="SSF51338">
    <property type="entry name" value="Composite domain of metallo-dependent hydrolases"/>
    <property type="match status" value="1"/>
</dbReference>
<evidence type="ECO:0000313" key="2">
    <source>
        <dbReference type="Proteomes" id="UP000445000"/>
    </source>
</evidence>
<protein>
    <recommendedName>
        <fullName evidence="3">Amidohydrolase-related domain-containing protein</fullName>
    </recommendedName>
</protein>
<name>A0A829Y9B0_9GAMM</name>
<evidence type="ECO:0008006" key="3">
    <source>
        <dbReference type="Google" id="ProtNLM"/>
    </source>
</evidence>
<proteinExistence type="predicted"/>
<accession>A0A829Y9B0</accession>
<reference evidence="2" key="1">
    <citation type="submission" date="2020-01" db="EMBL/GenBank/DDBJ databases">
        <title>'Steroidobacter agaridevorans' sp. nov., agar-degrading bacteria isolated from rhizosphere soils.</title>
        <authorList>
            <person name="Ikenaga M."/>
            <person name="Kataoka M."/>
            <person name="Murouchi A."/>
            <person name="Katsuragi S."/>
            <person name="Sakai M."/>
        </authorList>
    </citation>
    <scope>NUCLEOTIDE SEQUENCE [LARGE SCALE GENOMIC DNA]</scope>
    <source>
        <strain evidence="2">YU21-B</strain>
    </source>
</reference>
<dbReference type="RefSeq" id="WP_161811246.1">
    <property type="nucleotide sequence ID" value="NZ_BLJN01000001.1"/>
</dbReference>
<dbReference type="InterPro" id="IPR032466">
    <property type="entry name" value="Metal_Hydrolase"/>
</dbReference>
<dbReference type="Proteomes" id="UP000445000">
    <property type="component" value="Unassembled WGS sequence"/>
</dbReference>
<evidence type="ECO:0000313" key="1">
    <source>
        <dbReference type="EMBL" id="GFE79593.1"/>
    </source>
</evidence>
<keyword evidence="2" id="KW-1185">Reference proteome</keyword>
<dbReference type="EMBL" id="BLJN01000001">
    <property type="protein sequence ID" value="GFE79593.1"/>
    <property type="molecule type" value="Genomic_DNA"/>
</dbReference>
<dbReference type="SUPFAM" id="SSF51556">
    <property type="entry name" value="Metallo-dependent hydrolases"/>
    <property type="match status" value="1"/>
</dbReference>
<organism evidence="1 2">
    <name type="scientific">Steroidobacter agaridevorans</name>
    <dbReference type="NCBI Taxonomy" id="2695856"/>
    <lineage>
        <taxon>Bacteria</taxon>
        <taxon>Pseudomonadati</taxon>
        <taxon>Pseudomonadota</taxon>
        <taxon>Gammaproteobacteria</taxon>
        <taxon>Steroidobacterales</taxon>
        <taxon>Steroidobacteraceae</taxon>
        <taxon>Steroidobacter</taxon>
    </lineage>
</organism>